<reference evidence="2 3" key="1">
    <citation type="submission" date="2019-06" db="EMBL/GenBank/DDBJ databases">
        <title>Genomic insights into carbon and energy metabolism of Deferribacter autotrophicus revealed new metabolic traits in the phylum Deferribacteres.</title>
        <authorList>
            <person name="Slobodkin A.I."/>
            <person name="Slobodkina G.B."/>
            <person name="Allioux M."/>
            <person name="Alain K."/>
            <person name="Jebbar M."/>
            <person name="Shadrin V."/>
            <person name="Kublanov I.V."/>
            <person name="Toshchakov S.V."/>
            <person name="Bonch-Osmolovskaya E.A."/>
        </authorList>
    </citation>
    <scope>NUCLEOTIDE SEQUENCE [LARGE SCALE GENOMIC DNA]</scope>
    <source>
        <strain evidence="2 3">SL50</strain>
    </source>
</reference>
<dbReference type="EMBL" id="VFJB01000009">
    <property type="protein sequence ID" value="KAA0257188.1"/>
    <property type="molecule type" value="Genomic_DNA"/>
</dbReference>
<accession>A0A5A8F6C9</accession>
<keyword evidence="1" id="KW-0175">Coiled coil</keyword>
<dbReference type="OrthoDB" id="5405665at2"/>
<feature type="coiled-coil region" evidence="1">
    <location>
        <begin position="106"/>
        <end position="133"/>
    </location>
</feature>
<dbReference type="RefSeq" id="WP_149267329.1">
    <property type="nucleotide sequence ID" value="NZ_VFJB01000009.1"/>
</dbReference>
<protein>
    <submittedName>
        <fullName evidence="2">Uncharacterized protein</fullName>
    </submittedName>
</protein>
<evidence type="ECO:0000313" key="2">
    <source>
        <dbReference type="EMBL" id="KAA0257188.1"/>
    </source>
</evidence>
<proteinExistence type="predicted"/>
<sequence length="134" mass="15188">MSNKGKCLTSGSGVECGKFKISQRFREALSEAVRGSKYSREEIVSLLHGLTGHKITKQFFDQMTAPSKINHRFPAELLPAFCFITGNIEPLKILIEAIGFEMVDEEESKELNLLRLMKEKERIEKEIEKLKGGK</sequence>
<dbReference type="Proteomes" id="UP000322876">
    <property type="component" value="Unassembled WGS sequence"/>
</dbReference>
<name>A0A5A8F6C9_9BACT</name>
<gene>
    <name evidence="2" type="ORF">FHQ18_11530</name>
</gene>
<dbReference type="AlphaFoldDB" id="A0A5A8F6C9"/>
<organism evidence="2 3">
    <name type="scientific">Deferribacter autotrophicus</name>
    <dbReference type="NCBI Taxonomy" id="500465"/>
    <lineage>
        <taxon>Bacteria</taxon>
        <taxon>Pseudomonadati</taxon>
        <taxon>Deferribacterota</taxon>
        <taxon>Deferribacteres</taxon>
        <taxon>Deferribacterales</taxon>
        <taxon>Deferribacteraceae</taxon>
        <taxon>Deferribacter</taxon>
    </lineage>
</organism>
<evidence type="ECO:0000256" key="1">
    <source>
        <dbReference type="SAM" id="Coils"/>
    </source>
</evidence>
<evidence type="ECO:0000313" key="3">
    <source>
        <dbReference type="Proteomes" id="UP000322876"/>
    </source>
</evidence>
<keyword evidence="3" id="KW-1185">Reference proteome</keyword>
<comment type="caution">
    <text evidence="2">The sequence shown here is derived from an EMBL/GenBank/DDBJ whole genome shotgun (WGS) entry which is preliminary data.</text>
</comment>